<evidence type="ECO:0000256" key="6">
    <source>
        <dbReference type="SAM" id="Phobius"/>
    </source>
</evidence>
<comment type="subcellular location">
    <subcellularLocation>
        <location evidence="1">Membrane</location>
        <topology evidence="1">Multi-pass membrane protein</topology>
    </subcellularLocation>
</comment>
<evidence type="ECO:0000259" key="7">
    <source>
        <dbReference type="Pfam" id="PF00520"/>
    </source>
</evidence>
<evidence type="ECO:0000313" key="8">
    <source>
        <dbReference type="EMBL" id="CBJ31134.1"/>
    </source>
</evidence>
<keyword evidence="3 6" id="KW-1133">Transmembrane helix</keyword>
<protein>
    <recommendedName>
        <fullName evidence="7">Ion transport domain-containing protein</fullName>
    </recommendedName>
</protein>
<sequence length="494" mass="53943">MLFGLGFRCYFSTGRQIFEFVVTMASLIDLVMNLSGACSGHDIVVLTLVRSLRVVRVIRLATHIPGFDQILAACTYPARVLLNVFVLLGIGVYVFANIGVALFSDVEIEKTTMNLYQDFSSVSHAMELLFIVATGEAWAEYASKVAERADQPDAVVFGFFVTFVVIMQFILTNLFIMVIVETFETLNAMERQDLEDAIPCFQETWTTFDPKGSGKLPPKHLFTILAGLGAALLSDENHAHAKTGGYRPVNLKKIMATLVVQRALKRNMMQKRGKFSLADIVLAAEDRAGTRRASRTNQQLPDSDGIHNYLGDARRLSSTAQLSTTGQGGLEGYQKQGALARGRAGSIVLPPDAHESKWLMQRFLTDLQRNNDRNGQEDFTPRNRRGSSSVAGAVQDNSDEARATAARGMALHLLGSRRGSGSSEAKTEIGSPAARDPQTKPGGFDADGHCLEDGIRIVGRGTGGLEEEENPGNLDGVPETSLVSWLRDRRSVDL</sequence>
<name>D7FSJ3_ECTSI</name>
<dbReference type="InParanoid" id="D7FSJ3"/>
<dbReference type="InterPro" id="IPR043203">
    <property type="entry name" value="VGCC_Ca_Na"/>
</dbReference>
<gene>
    <name evidence="8" type="ORF">Esi_0234_0043</name>
</gene>
<keyword evidence="4 6" id="KW-0472">Membrane</keyword>
<dbReference type="PANTHER" id="PTHR10037">
    <property type="entry name" value="VOLTAGE-GATED CATION CHANNEL CALCIUM AND SODIUM"/>
    <property type="match status" value="1"/>
</dbReference>
<dbReference type="GO" id="GO:0001518">
    <property type="term" value="C:voltage-gated sodium channel complex"/>
    <property type="evidence" value="ECO:0007669"/>
    <property type="project" value="TreeGrafter"/>
</dbReference>
<evidence type="ECO:0000256" key="5">
    <source>
        <dbReference type="SAM" id="MobiDB-lite"/>
    </source>
</evidence>
<dbReference type="AlphaFoldDB" id="D7FSJ3"/>
<keyword evidence="9" id="KW-1185">Reference proteome</keyword>
<feature type="region of interest" description="Disordered" evidence="5">
    <location>
        <begin position="368"/>
        <end position="479"/>
    </location>
</feature>
<feature type="transmembrane region" description="Helical" evidence="6">
    <location>
        <begin position="154"/>
        <end position="180"/>
    </location>
</feature>
<dbReference type="InterPro" id="IPR027359">
    <property type="entry name" value="Volt_channel_dom_sf"/>
</dbReference>
<dbReference type="STRING" id="2880.D7FSJ3"/>
<dbReference type="Proteomes" id="UP000002630">
    <property type="component" value="Unassembled WGS sequence"/>
</dbReference>
<dbReference type="eggNOG" id="KOG2301">
    <property type="taxonomic scope" value="Eukaryota"/>
</dbReference>
<dbReference type="InterPro" id="IPR005821">
    <property type="entry name" value="Ion_trans_dom"/>
</dbReference>
<proteinExistence type="predicted"/>
<dbReference type="PANTHER" id="PTHR10037:SF62">
    <property type="entry name" value="SODIUM CHANNEL PROTEIN 60E"/>
    <property type="match status" value="1"/>
</dbReference>
<dbReference type="OrthoDB" id="66759at2759"/>
<reference evidence="8 9" key="1">
    <citation type="journal article" date="2010" name="Nature">
        <title>The Ectocarpus genome and the independent evolution of multicellularity in brown algae.</title>
        <authorList>
            <person name="Cock J.M."/>
            <person name="Sterck L."/>
            <person name="Rouze P."/>
            <person name="Scornet D."/>
            <person name="Allen A.E."/>
            <person name="Amoutzias G."/>
            <person name="Anthouard V."/>
            <person name="Artiguenave F."/>
            <person name="Aury J.M."/>
            <person name="Badger J.H."/>
            <person name="Beszteri B."/>
            <person name="Billiau K."/>
            <person name="Bonnet E."/>
            <person name="Bothwell J.H."/>
            <person name="Bowler C."/>
            <person name="Boyen C."/>
            <person name="Brownlee C."/>
            <person name="Carrano C.J."/>
            <person name="Charrier B."/>
            <person name="Cho G.Y."/>
            <person name="Coelho S.M."/>
            <person name="Collen J."/>
            <person name="Corre E."/>
            <person name="Da Silva C."/>
            <person name="Delage L."/>
            <person name="Delaroque N."/>
            <person name="Dittami S.M."/>
            <person name="Doulbeau S."/>
            <person name="Elias M."/>
            <person name="Farnham G."/>
            <person name="Gachon C.M."/>
            <person name="Gschloessl B."/>
            <person name="Heesch S."/>
            <person name="Jabbari K."/>
            <person name="Jubin C."/>
            <person name="Kawai H."/>
            <person name="Kimura K."/>
            <person name="Kloareg B."/>
            <person name="Kupper F.C."/>
            <person name="Lang D."/>
            <person name="Le Bail A."/>
            <person name="Leblanc C."/>
            <person name="Lerouge P."/>
            <person name="Lohr M."/>
            <person name="Lopez P.J."/>
            <person name="Martens C."/>
            <person name="Maumus F."/>
            <person name="Michel G."/>
            <person name="Miranda-Saavedra D."/>
            <person name="Morales J."/>
            <person name="Moreau H."/>
            <person name="Motomura T."/>
            <person name="Nagasato C."/>
            <person name="Napoli C.A."/>
            <person name="Nelson D.R."/>
            <person name="Nyvall-Collen P."/>
            <person name="Peters A.F."/>
            <person name="Pommier C."/>
            <person name="Potin P."/>
            <person name="Poulain J."/>
            <person name="Quesneville H."/>
            <person name="Read B."/>
            <person name="Rensing S.A."/>
            <person name="Ritter A."/>
            <person name="Rousvoal S."/>
            <person name="Samanta M."/>
            <person name="Samson G."/>
            <person name="Schroeder D.C."/>
            <person name="Segurens B."/>
            <person name="Strittmatter M."/>
            <person name="Tonon T."/>
            <person name="Tregear J.W."/>
            <person name="Valentin K."/>
            <person name="von Dassow P."/>
            <person name="Yamagishi T."/>
            <person name="Van de Peer Y."/>
            <person name="Wincker P."/>
        </authorList>
    </citation>
    <scope>NUCLEOTIDE SEQUENCE [LARGE SCALE GENOMIC DNA]</scope>
    <source>
        <strain evidence="9">Ec32 / CCAP1310/4</strain>
    </source>
</reference>
<keyword evidence="2 6" id="KW-0812">Transmembrane</keyword>
<evidence type="ECO:0000256" key="4">
    <source>
        <dbReference type="ARBA" id="ARBA00023136"/>
    </source>
</evidence>
<evidence type="ECO:0000256" key="3">
    <source>
        <dbReference type="ARBA" id="ARBA00022989"/>
    </source>
</evidence>
<dbReference type="SUPFAM" id="SSF81324">
    <property type="entry name" value="Voltage-gated potassium channels"/>
    <property type="match status" value="1"/>
</dbReference>
<evidence type="ECO:0000256" key="2">
    <source>
        <dbReference type="ARBA" id="ARBA00022692"/>
    </source>
</evidence>
<feature type="domain" description="Ion transport" evidence="7">
    <location>
        <begin position="2"/>
        <end position="188"/>
    </location>
</feature>
<evidence type="ECO:0000256" key="1">
    <source>
        <dbReference type="ARBA" id="ARBA00004141"/>
    </source>
</evidence>
<feature type="compositionally biased region" description="Basic and acidic residues" evidence="5">
    <location>
        <begin position="446"/>
        <end position="455"/>
    </location>
</feature>
<dbReference type="Gene3D" id="1.10.287.70">
    <property type="match status" value="1"/>
</dbReference>
<feature type="compositionally biased region" description="Basic and acidic residues" evidence="5">
    <location>
        <begin position="369"/>
        <end position="381"/>
    </location>
</feature>
<dbReference type="EMBL" id="FN649760">
    <property type="protein sequence ID" value="CBJ31134.1"/>
    <property type="molecule type" value="Genomic_DNA"/>
</dbReference>
<accession>D7FSJ3</accession>
<feature type="transmembrane region" description="Helical" evidence="6">
    <location>
        <begin position="80"/>
        <end position="103"/>
    </location>
</feature>
<evidence type="ECO:0000313" key="9">
    <source>
        <dbReference type="Proteomes" id="UP000002630"/>
    </source>
</evidence>
<dbReference type="Pfam" id="PF00520">
    <property type="entry name" value="Ion_trans"/>
    <property type="match status" value="1"/>
</dbReference>
<dbReference type="GO" id="GO:0005248">
    <property type="term" value="F:voltage-gated sodium channel activity"/>
    <property type="evidence" value="ECO:0007669"/>
    <property type="project" value="TreeGrafter"/>
</dbReference>
<dbReference type="Gene3D" id="1.20.120.350">
    <property type="entry name" value="Voltage-gated potassium channels. Chain C"/>
    <property type="match status" value="1"/>
</dbReference>
<organism evidence="8 9">
    <name type="scientific">Ectocarpus siliculosus</name>
    <name type="common">Brown alga</name>
    <name type="synonym">Conferva siliculosa</name>
    <dbReference type="NCBI Taxonomy" id="2880"/>
    <lineage>
        <taxon>Eukaryota</taxon>
        <taxon>Sar</taxon>
        <taxon>Stramenopiles</taxon>
        <taxon>Ochrophyta</taxon>
        <taxon>PX clade</taxon>
        <taxon>Phaeophyceae</taxon>
        <taxon>Ectocarpales</taxon>
        <taxon>Ectocarpaceae</taxon>
        <taxon>Ectocarpus</taxon>
    </lineage>
</organism>